<keyword evidence="2" id="KW-1185">Reference proteome</keyword>
<organism evidence="1 2">
    <name type="scientific">Funneliformis mosseae</name>
    <name type="common">Endomycorrhizal fungus</name>
    <name type="synonym">Glomus mosseae</name>
    <dbReference type="NCBI Taxonomy" id="27381"/>
    <lineage>
        <taxon>Eukaryota</taxon>
        <taxon>Fungi</taxon>
        <taxon>Fungi incertae sedis</taxon>
        <taxon>Mucoromycota</taxon>
        <taxon>Glomeromycotina</taxon>
        <taxon>Glomeromycetes</taxon>
        <taxon>Glomerales</taxon>
        <taxon>Glomeraceae</taxon>
        <taxon>Funneliformis</taxon>
    </lineage>
</organism>
<sequence length="46" mass="5520">FKTRKDNSSQKEVERVEAIEIKKVENGKKNNQKINYSRKVEIEKKK</sequence>
<dbReference type="Proteomes" id="UP000789375">
    <property type="component" value="Unassembled WGS sequence"/>
</dbReference>
<comment type="caution">
    <text evidence="1">The sequence shown here is derived from an EMBL/GenBank/DDBJ whole genome shotgun (WGS) entry which is preliminary data.</text>
</comment>
<feature type="non-terminal residue" evidence="1">
    <location>
        <position position="46"/>
    </location>
</feature>
<gene>
    <name evidence="1" type="ORF">FMOSSE_LOCUS16621</name>
</gene>
<dbReference type="EMBL" id="CAJVPP010024898">
    <property type="protein sequence ID" value="CAG8750507.1"/>
    <property type="molecule type" value="Genomic_DNA"/>
</dbReference>
<dbReference type="AlphaFoldDB" id="A0A9N9IUM1"/>
<proteinExistence type="predicted"/>
<name>A0A9N9IUM1_FUNMO</name>
<reference evidence="1" key="1">
    <citation type="submission" date="2021-06" db="EMBL/GenBank/DDBJ databases">
        <authorList>
            <person name="Kallberg Y."/>
            <person name="Tangrot J."/>
            <person name="Rosling A."/>
        </authorList>
    </citation>
    <scope>NUCLEOTIDE SEQUENCE</scope>
    <source>
        <strain evidence="1">87-6 pot B 2015</strain>
    </source>
</reference>
<protein>
    <submittedName>
        <fullName evidence="1">11233_t:CDS:1</fullName>
    </submittedName>
</protein>
<feature type="non-terminal residue" evidence="1">
    <location>
        <position position="1"/>
    </location>
</feature>
<evidence type="ECO:0000313" key="2">
    <source>
        <dbReference type="Proteomes" id="UP000789375"/>
    </source>
</evidence>
<accession>A0A9N9IUM1</accession>
<evidence type="ECO:0000313" key="1">
    <source>
        <dbReference type="EMBL" id="CAG8750507.1"/>
    </source>
</evidence>